<dbReference type="Gene3D" id="2.60.40.1090">
    <property type="entry name" value="Fimbrial-type adhesion domain"/>
    <property type="match status" value="1"/>
</dbReference>
<dbReference type="InterPro" id="IPR008966">
    <property type="entry name" value="Adhesion_dom_sf"/>
</dbReference>
<dbReference type="EMBL" id="CP065600">
    <property type="protein sequence ID" value="QPQ90911.1"/>
    <property type="molecule type" value="Genomic_DNA"/>
</dbReference>
<dbReference type="GO" id="GO:0043709">
    <property type="term" value="P:cell adhesion involved in single-species biofilm formation"/>
    <property type="evidence" value="ECO:0007669"/>
    <property type="project" value="TreeGrafter"/>
</dbReference>
<dbReference type="Gene3D" id="2.60.40.3310">
    <property type="match status" value="1"/>
</dbReference>
<dbReference type="Proteomes" id="UP001056386">
    <property type="component" value="Chromosome 2"/>
</dbReference>
<dbReference type="Pfam" id="PF22003">
    <property type="entry name" value="MrkDrd"/>
    <property type="match status" value="1"/>
</dbReference>
<keyword evidence="8" id="KW-1185">Reference proteome</keyword>
<feature type="domain" description="Fimbrial-type adhesion" evidence="3">
    <location>
        <begin position="195"/>
        <end position="334"/>
    </location>
</feature>
<feature type="domain" description="MrkD-like receptor binding" evidence="4">
    <location>
        <begin position="56"/>
        <end position="163"/>
    </location>
</feature>
<dbReference type="AlphaFoldDB" id="A0AAQ0BSQ3"/>
<name>A0AAQ0BSQ3_BURGL</name>
<proteinExistence type="predicted"/>
<evidence type="ECO:0000313" key="5">
    <source>
        <dbReference type="EMBL" id="QPQ90911.1"/>
    </source>
</evidence>
<feature type="signal peptide" evidence="2">
    <location>
        <begin position="1"/>
        <end position="21"/>
    </location>
</feature>
<gene>
    <name evidence="5" type="ORF">I6H06_04050</name>
    <name evidence="6" type="ORF">NFI99_00735</name>
</gene>
<evidence type="ECO:0000313" key="7">
    <source>
        <dbReference type="Proteomes" id="UP000594892"/>
    </source>
</evidence>
<dbReference type="PANTHER" id="PTHR33420:SF3">
    <property type="entry name" value="FIMBRIAL SUBUNIT ELFA"/>
    <property type="match status" value="1"/>
</dbReference>
<dbReference type="GO" id="GO:0009289">
    <property type="term" value="C:pilus"/>
    <property type="evidence" value="ECO:0007669"/>
    <property type="project" value="InterPro"/>
</dbReference>
<dbReference type="Proteomes" id="UP000594892">
    <property type="component" value="Chromosome 1"/>
</dbReference>
<dbReference type="EMBL" id="CP099583">
    <property type="protein sequence ID" value="USS43053.1"/>
    <property type="molecule type" value="Genomic_DNA"/>
</dbReference>
<evidence type="ECO:0000313" key="6">
    <source>
        <dbReference type="EMBL" id="USS43053.1"/>
    </source>
</evidence>
<dbReference type="SUPFAM" id="SSF49401">
    <property type="entry name" value="Bacterial adhesins"/>
    <property type="match status" value="1"/>
</dbReference>
<dbReference type="PROSITE" id="PS51257">
    <property type="entry name" value="PROKAR_LIPOPROTEIN"/>
    <property type="match status" value="1"/>
</dbReference>
<reference evidence="5 7" key="1">
    <citation type="submission" date="2020-12" db="EMBL/GenBank/DDBJ databases">
        <title>FDA dAtabase for Regulatory Grade micrObial Sequences (FDA-ARGOS): Supporting development and validation of Infectious Disease Dx tests.</title>
        <authorList>
            <person name="Minogue T."/>
            <person name="Wolcott M."/>
            <person name="Wasieloski L."/>
            <person name="Aguilar W."/>
            <person name="Moore D."/>
            <person name="Jaissle J."/>
            <person name="Tallon L."/>
            <person name="Sadzewicz L."/>
            <person name="Zhao X."/>
            <person name="Boylan J."/>
            <person name="Ott S."/>
            <person name="Bowen H."/>
            <person name="Vavikolanu K."/>
            <person name="Mehta A."/>
            <person name="Aluvathingal J."/>
            <person name="Nadendla S."/>
            <person name="Yan Y."/>
            <person name="Sichtig H."/>
        </authorList>
    </citation>
    <scope>NUCLEOTIDE SEQUENCE [LARGE SCALE GENOMIC DNA]</scope>
    <source>
        <strain evidence="5 7">FDAARGOS_949</strain>
    </source>
</reference>
<sequence length="335" mass="35393">MKTFAKLFVLASLALSSPVFAACRQMTDAEIKEEMDRGYLSFKKITVAIQPEQQVVSIDPRLEIGGVIATAKSTLFSVYHNFASCPGGGIIRFDSTHSPTALPNVYDSGTPGIGYRLTYMRRSGFNSLLPFSSNIPDGPASGNWARFGIGSYFKLELIRTGQLQTVNQVANLGEIALGTGNGDHVQIISVKTGPMTVKVLPHCSVAADKLNIDFGTFGPDAVSYTDGPTQPIDFTVQCIGPTPPVSITAALSGTPDPENPSLIKNEGAAHLGILVHDRITGTTLKPNDPNSTLVQNPASALQSPFQLAATVLRVGTATPPPGKIQATATITLTIN</sequence>
<dbReference type="InterPro" id="IPR000259">
    <property type="entry name" value="Adhesion_dom_fimbrial"/>
</dbReference>
<protein>
    <submittedName>
        <fullName evidence="5">Fimbrial protein</fullName>
    </submittedName>
</protein>
<dbReference type="InterPro" id="IPR050263">
    <property type="entry name" value="Bact_Fimbrial_Adh_Pro"/>
</dbReference>
<dbReference type="InterPro" id="IPR036937">
    <property type="entry name" value="Adhesion_dom_fimbrial_sf"/>
</dbReference>
<organism evidence="5 7">
    <name type="scientific">Burkholderia glumae</name>
    <name type="common">Pseudomonas glumae</name>
    <dbReference type="NCBI Taxonomy" id="337"/>
    <lineage>
        <taxon>Bacteria</taxon>
        <taxon>Pseudomonadati</taxon>
        <taxon>Pseudomonadota</taxon>
        <taxon>Betaproteobacteria</taxon>
        <taxon>Burkholderiales</taxon>
        <taxon>Burkholderiaceae</taxon>
        <taxon>Burkholderia</taxon>
    </lineage>
</organism>
<accession>A0AAQ0BSQ3</accession>
<dbReference type="InterPro" id="IPR054160">
    <property type="entry name" value="MrkD_recept-bd"/>
</dbReference>
<evidence type="ECO:0000259" key="4">
    <source>
        <dbReference type="Pfam" id="PF22003"/>
    </source>
</evidence>
<evidence type="ECO:0000259" key="3">
    <source>
        <dbReference type="Pfam" id="PF00419"/>
    </source>
</evidence>
<dbReference type="PANTHER" id="PTHR33420">
    <property type="entry name" value="FIMBRIAL SUBUNIT ELFA-RELATED"/>
    <property type="match status" value="1"/>
</dbReference>
<dbReference type="RefSeq" id="WP_012733039.1">
    <property type="nucleotide sequence ID" value="NZ_CP021075.1"/>
</dbReference>
<evidence type="ECO:0000256" key="1">
    <source>
        <dbReference type="ARBA" id="ARBA00022729"/>
    </source>
</evidence>
<dbReference type="Pfam" id="PF00419">
    <property type="entry name" value="Fimbrial"/>
    <property type="match status" value="1"/>
</dbReference>
<dbReference type="GeneID" id="45693570"/>
<evidence type="ECO:0000256" key="2">
    <source>
        <dbReference type="SAM" id="SignalP"/>
    </source>
</evidence>
<reference evidence="6" key="2">
    <citation type="submission" date="2022-06" db="EMBL/GenBank/DDBJ databases">
        <title>Draft genome sequence of Burkholderia glumae strain GR20004 isolated from rice panicle showing bacterial panicle blight.</title>
        <authorList>
            <person name="Choi S.Y."/>
            <person name="Lee Y.H."/>
        </authorList>
    </citation>
    <scope>NUCLEOTIDE SEQUENCE</scope>
    <source>
        <strain evidence="6">GR20004</strain>
    </source>
</reference>
<evidence type="ECO:0000313" key="8">
    <source>
        <dbReference type="Proteomes" id="UP001056386"/>
    </source>
</evidence>
<feature type="chain" id="PRO_5043049285" evidence="2">
    <location>
        <begin position="22"/>
        <end position="335"/>
    </location>
</feature>
<keyword evidence="1 2" id="KW-0732">Signal</keyword>